<organism evidence="10 11">
    <name type="scientific">Trichoderma harzianum</name>
    <name type="common">Hypocrea lixii</name>
    <dbReference type="NCBI Taxonomy" id="5544"/>
    <lineage>
        <taxon>Eukaryota</taxon>
        <taxon>Fungi</taxon>
        <taxon>Dikarya</taxon>
        <taxon>Ascomycota</taxon>
        <taxon>Pezizomycotina</taxon>
        <taxon>Sordariomycetes</taxon>
        <taxon>Hypocreomycetidae</taxon>
        <taxon>Hypocreales</taxon>
        <taxon>Hypocreaceae</taxon>
        <taxon>Trichoderma</taxon>
    </lineage>
</organism>
<evidence type="ECO:0000256" key="6">
    <source>
        <dbReference type="ARBA" id="ARBA00023180"/>
    </source>
</evidence>
<evidence type="ECO:0000256" key="7">
    <source>
        <dbReference type="SAM" id="MobiDB-lite"/>
    </source>
</evidence>
<feature type="transmembrane region" description="Helical" evidence="8">
    <location>
        <begin position="527"/>
        <end position="546"/>
    </location>
</feature>
<reference evidence="11" key="1">
    <citation type="journal article" date="2015" name="Genome Announc.">
        <title>Draft whole-genome sequence of the biocontrol agent Trichoderma harzianum T6776.</title>
        <authorList>
            <person name="Baroncelli R."/>
            <person name="Piaggeschi G."/>
            <person name="Fiorini L."/>
            <person name="Bertolini E."/>
            <person name="Zapparata A."/>
            <person name="Pe M.E."/>
            <person name="Sarrocco S."/>
            <person name="Vannacci G."/>
        </authorList>
    </citation>
    <scope>NUCLEOTIDE SEQUENCE [LARGE SCALE GENOMIC DNA]</scope>
    <source>
        <strain evidence="11">T6776</strain>
    </source>
</reference>
<evidence type="ECO:0000313" key="11">
    <source>
        <dbReference type="Proteomes" id="UP000034112"/>
    </source>
</evidence>
<dbReference type="Pfam" id="PF07690">
    <property type="entry name" value="MFS_1"/>
    <property type="match status" value="1"/>
</dbReference>
<dbReference type="InterPro" id="IPR011701">
    <property type="entry name" value="MFS"/>
</dbReference>
<protein>
    <submittedName>
        <fullName evidence="10">Major facilitator superfamily transporter</fullName>
    </submittedName>
</protein>
<dbReference type="GO" id="GO:0022857">
    <property type="term" value="F:transmembrane transporter activity"/>
    <property type="evidence" value="ECO:0007669"/>
    <property type="project" value="InterPro"/>
</dbReference>
<feature type="transmembrane region" description="Helical" evidence="8">
    <location>
        <begin position="361"/>
        <end position="379"/>
    </location>
</feature>
<accession>A0A0F9XRK5</accession>
<dbReference type="PANTHER" id="PTHR23501:SF187">
    <property type="entry name" value="MAJOR FACILITATOR SUPERFAMILY (MFS) PROFILE DOMAIN-CONTAINING PROTEIN"/>
    <property type="match status" value="1"/>
</dbReference>
<evidence type="ECO:0000256" key="5">
    <source>
        <dbReference type="ARBA" id="ARBA00023136"/>
    </source>
</evidence>
<gene>
    <name evidence="10" type="ORF">THAR02_00804</name>
</gene>
<comment type="subcellular location">
    <subcellularLocation>
        <location evidence="1">Membrane</location>
        <topology evidence="1">Multi-pass membrane protein</topology>
    </subcellularLocation>
</comment>
<feature type="transmembrane region" description="Helical" evidence="8">
    <location>
        <begin position="254"/>
        <end position="275"/>
    </location>
</feature>
<feature type="transmembrane region" description="Helical" evidence="8">
    <location>
        <begin position="454"/>
        <end position="471"/>
    </location>
</feature>
<dbReference type="InterPro" id="IPR020846">
    <property type="entry name" value="MFS_dom"/>
</dbReference>
<feature type="transmembrane region" description="Helical" evidence="8">
    <location>
        <begin position="55"/>
        <end position="80"/>
    </location>
</feature>
<dbReference type="PRINTS" id="PR01036">
    <property type="entry name" value="TCRTETB"/>
</dbReference>
<dbReference type="OMA" id="IWVPNAY"/>
<keyword evidence="2" id="KW-0813">Transport</keyword>
<dbReference type="PROSITE" id="PS50850">
    <property type="entry name" value="MFS"/>
    <property type="match status" value="1"/>
</dbReference>
<dbReference type="AlphaFoldDB" id="A0A0F9XRK5"/>
<evidence type="ECO:0000256" key="1">
    <source>
        <dbReference type="ARBA" id="ARBA00004141"/>
    </source>
</evidence>
<dbReference type="InterPro" id="IPR036259">
    <property type="entry name" value="MFS_trans_sf"/>
</dbReference>
<feature type="transmembrane region" description="Helical" evidence="8">
    <location>
        <begin position="281"/>
        <end position="300"/>
    </location>
</feature>
<feature type="transmembrane region" description="Helical" evidence="8">
    <location>
        <begin position="213"/>
        <end position="233"/>
    </location>
</feature>
<evidence type="ECO:0000313" key="10">
    <source>
        <dbReference type="EMBL" id="KKP07045.1"/>
    </source>
</evidence>
<sequence length="584" mass="62493">MDEIRELDNLQPPDRPQNDSTHELTNSERLNRVPTTPTPVQDAEPRSTGPKTWRFWAIIVALSITGLMSAIEGTIITSALPTITNALGGGDAYIWVPNAYLLAQVAILPLTGQASNIFGRRHLLLGSVALFTLGGGLSGGASSMAMLIAARTIQGLGGGGINLLMETIVTDIVPLRERGQYMGIVGIGAIVGATVGPFLGGLITDHASWRWCFYINVPIGVASFVILFIFLRVKYERDLSWSARFKRIDISGNAIFVAAIVSALIALTWGGTIYSWSTYHIIVPLVLGLVGVLLFAAFEWTPRLCPEPSFPRQIVSNRTSAAALGLTFIHAVVAYWVYYFLPIYFQAIKGLSPLRSGVNTLPNVAGGLVFAVGGGVLLSKFGRYKPLHLVGFAVTTVSFGLFSILDANSSDAAWVCIQLLNAAGSGMLGGVLLPAVQAPLDESYVATATGIWSFARYFGCIWGVTIPSAIFNNECRRLSSSITDADIASNLSGDSAYQHATGAFLSSIQDPALRAEVVKVFTGAMRTVWLVGIAFAALGFLVSFIAKEIELRKELNNNFGVEDKKDAIISPKTDTEAAQSSNPV</sequence>
<evidence type="ECO:0000259" key="9">
    <source>
        <dbReference type="PROSITE" id="PS50850"/>
    </source>
</evidence>
<name>A0A0F9XRK5_TRIHA</name>
<dbReference type="OrthoDB" id="10021397at2759"/>
<feature type="compositionally biased region" description="Basic and acidic residues" evidence="7">
    <location>
        <begin position="16"/>
        <end position="31"/>
    </location>
</feature>
<dbReference type="Proteomes" id="UP000034112">
    <property type="component" value="Unassembled WGS sequence"/>
</dbReference>
<feature type="transmembrane region" description="Helical" evidence="8">
    <location>
        <begin position="123"/>
        <end position="142"/>
    </location>
</feature>
<keyword evidence="5 8" id="KW-0472">Membrane</keyword>
<comment type="caution">
    <text evidence="10">The sequence shown here is derived from an EMBL/GenBank/DDBJ whole genome shotgun (WGS) entry which is preliminary data.</text>
</comment>
<feature type="transmembrane region" description="Helical" evidence="8">
    <location>
        <begin position="181"/>
        <end position="201"/>
    </location>
</feature>
<feature type="region of interest" description="Disordered" evidence="7">
    <location>
        <begin position="1"/>
        <end position="48"/>
    </location>
</feature>
<dbReference type="SUPFAM" id="SSF103473">
    <property type="entry name" value="MFS general substrate transporter"/>
    <property type="match status" value="1"/>
</dbReference>
<dbReference type="GO" id="GO:0005886">
    <property type="term" value="C:plasma membrane"/>
    <property type="evidence" value="ECO:0007669"/>
    <property type="project" value="TreeGrafter"/>
</dbReference>
<feature type="transmembrane region" description="Helical" evidence="8">
    <location>
        <begin position="92"/>
        <end position="111"/>
    </location>
</feature>
<feature type="transmembrane region" description="Helical" evidence="8">
    <location>
        <begin position="386"/>
        <end position="405"/>
    </location>
</feature>
<dbReference type="Gene3D" id="1.20.1720.10">
    <property type="entry name" value="Multidrug resistance protein D"/>
    <property type="match status" value="1"/>
</dbReference>
<dbReference type="PANTHER" id="PTHR23501">
    <property type="entry name" value="MAJOR FACILITATOR SUPERFAMILY"/>
    <property type="match status" value="1"/>
</dbReference>
<evidence type="ECO:0000256" key="8">
    <source>
        <dbReference type="SAM" id="Phobius"/>
    </source>
</evidence>
<evidence type="ECO:0000256" key="3">
    <source>
        <dbReference type="ARBA" id="ARBA00022692"/>
    </source>
</evidence>
<feature type="transmembrane region" description="Helical" evidence="8">
    <location>
        <begin position="411"/>
        <end position="433"/>
    </location>
</feature>
<dbReference type="EMBL" id="JOKZ01000013">
    <property type="protein sequence ID" value="KKP07045.1"/>
    <property type="molecule type" value="Genomic_DNA"/>
</dbReference>
<feature type="domain" description="Major facilitator superfamily (MFS) profile" evidence="9">
    <location>
        <begin position="58"/>
        <end position="551"/>
    </location>
</feature>
<keyword evidence="6" id="KW-0325">Glycoprotein</keyword>
<keyword evidence="4 8" id="KW-1133">Transmembrane helix</keyword>
<dbReference type="Gene3D" id="1.20.1250.20">
    <property type="entry name" value="MFS general substrate transporter like domains"/>
    <property type="match status" value="1"/>
</dbReference>
<evidence type="ECO:0000256" key="4">
    <source>
        <dbReference type="ARBA" id="ARBA00022989"/>
    </source>
</evidence>
<keyword evidence="3 8" id="KW-0812">Transmembrane</keyword>
<feature type="transmembrane region" description="Helical" evidence="8">
    <location>
        <begin position="148"/>
        <end position="169"/>
    </location>
</feature>
<proteinExistence type="predicted"/>
<feature type="transmembrane region" description="Helical" evidence="8">
    <location>
        <begin position="321"/>
        <end position="341"/>
    </location>
</feature>
<evidence type="ECO:0000256" key="2">
    <source>
        <dbReference type="ARBA" id="ARBA00022448"/>
    </source>
</evidence>